<proteinExistence type="predicted"/>
<accession>A0A6M3ZR78</accession>
<reference evidence="1 2" key="1">
    <citation type="journal article" date="2012" name="J. Bacteriol.">
        <title>Genome sequence of the pathogenic Herbaspirillum seropedicae strain Os34, isolated from rice roots.</title>
        <authorList>
            <person name="Ye W."/>
            <person name="Ye S."/>
            <person name="Liu J."/>
            <person name="Chang S."/>
            <person name="Chen M."/>
            <person name="Zhu B."/>
            <person name="Guo L."/>
            <person name="An Q."/>
        </authorList>
    </citation>
    <scope>NUCLEOTIDE SEQUENCE [LARGE SCALE GENOMIC DNA]</scope>
    <source>
        <strain evidence="1 2">Os34</strain>
    </source>
</reference>
<dbReference type="EMBL" id="CP008956">
    <property type="protein sequence ID" value="QJQ01109.1"/>
    <property type="molecule type" value="Genomic_DNA"/>
</dbReference>
<dbReference type="AlphaFoldDB" id="A0A6M3ZR78"/>
<protein>
    <submittedName>
        <fullName evidence="1">PAAR domain-containing protein</fullName>
    </submittedName>
</protein>
<sequence>MLIVFGNWGEHVMSSNIIVLGDKTSHGGTVISASVNSATHGKGWARVGDMVSCPRCRGVFPISQGDNSLLDDGKAVAYDGCKVACGAVLISTQCVTSTDPSSVAAPSASLASGDFGPIGSNLAASYHDEPLDDIGQRFRGRFQVLDAISGQPVTDQSVRVRSTSGQYLTGSTDADGFTQWVERTAREALAFDLTEKGVT</sequence>
<dbReference type="Proteomes" id="UP000501648">
    <property type="component" value="Chromosome"/>
</dbReference>
<dbReference type="CDD" id="cd14744">
    <property type="entry name" value="PAAR_CT_2"/>
    <property type="match status" value="1"/>
</dbReference>
<evidence type="ECO:0000313" key="1">
    <source>
        <dbReference type="EMBL" id="QJQ01109.1"/>
    </source>
</evidence>
<dbReference type="InterPro" id="IPR008727">
    <property type="entry name" value="PAAR_motif"/>
</dbReference>
<name>A0A6M3ZR78_9BURK</name>
<organism evidence="1 2">
    <name type="scientific">Herbaspirillum rubrisubalbicans Os34</name>
    <dbReference type="NCBI Taxonomy" id="1235827"/>
    <lineage>
        <taxon>Bacteria</taxon>
        <taxon>Pseudomonadati</taxon>
        <taxon>Pseudomonadota</taxon>
        <taxon>Betaproteobacteria</taxon>
        <taxon>Burkholderiales</taxon>
        <taxon>Oxalobacteraceae</taxon>
        <taxon>Herbaspirillum</taxon>
    </lineage>
</organism>
<dbReference type="Gene3D" id="2.60.200.60">
    <property type="match status" value="1"/>
</dbReference>
<gene>
    <name evidence="1" type="ORF">C798_12955</name>
</gene>
<evidence type="ECO:0000313" key="2">
    <source>
        <dbReference type="Proteomes" id="UP000501648"/>
    </source>
</evidence>
<dbReference type="Pfam" id="PF05488">
    <property type="entry name" value="PAAR_motif"/>
    <property type="match status" value="1"/>
</dbReference>